<feature type="transmembrane region" description="Helical" evidence="6">
    <location>
        <begin position="327"/>
        <end position="347"/>
    </location>
</feature>
<feature type="transmembrane region" description="Helical" evidence="6">
    <location>
        <begin position="268"/>
        <end position="290"/>
    </location>
</feature>
<evidence type="ECO:0000256" key="4">
    <source>
        <dbReference type="ARBA" id="ARBA00022989"/>
    </source>
</evidence>
<dbReference type="Proteomes" id="UP000252797">
    <property type="component" value="Unassembled WGS sequence"/>
</dbReference>
<feature type="transmembrane region" description="Helical" evidence="6">
    <location>
        <begin position="234"/>
        <end position="256"/>
    </location>
</feature>
<evidence type="ECO:0000313" key="10">
    <source>
        <dbReference type="Proteomes" id="UP000252797"/>
    </source>
</evidence>
<feature type="transmembrane region" description="Helical" evidence="6">
    <location>
        <begin position="52"/>
        <end position="70"/>
    </location>
</feature>
<evidence type="ECO:0000256" key="1">
    <source>
        <dbReference type="ARBA" id="ARBA00004651"/>
    </source>
</evidence>
<dbReference type="CDD" id="cd07731">
    <property type="entry name" value="ComA-like_MBL-fold"/>
    <property type="match status" value="1"/>
</dbReference>
<dbReference type="EMBL" id="LEPB01000004">
    <property type="protein sequence ID" value="RCA10430.1"/>
    <property type="molecule type" value="Genomic_DNA"/>
</dbReference>
<dbReference type="AlphaFoldDB" id="A0A367CEF6"/>
<dbReference type="GO" id="GO:0030420">
    <property type="term" value="P:establishment of competence for transformation"/>
    <property type="evidence" value="ECO:0007669"/>
    <property type="project" value="InterPro"/>
</dbReference>
<keyword evidence="4 6" id="KW-1133">Transmembrane helix</keyword>
<proteinExistence type="predicted"/>
<dbReference type="InterPro" id="IPR001279">
    <property type="entry name" value="Metallo-B-lactamas"/>
</dbReference>
<evidence type="ECO:0000259" key="8">
    <source>
        <dbReference type="Pfam" id="PF03772"/>
    </source>
</evidence>
<protein>
    <recommendedName>
        <fullName evidence="11">DNA internalization-related competence protein ComEC/Rec2</fullName>
    </recommendedName>
</protein>
<evidence type="ECO:0008006" key="11">
    <source>
        <dbReference type="Google" id="ProtNLM"/>
    </source>
</evidence>
<dbReference type="NCBIfam" id="TIGR00361">
    <property type="entry name" value="ComEC_Rec2"/>
    <property type="match status" value="1"/>
</dbReference>
<dbReference type="PANTHER" id="PTHR30619:SF7">
    <property type="entry name" value="BETA-LACTAMASE DOMAIN PROTEIN"/>
    <property type="match status" value="1"/>
</dbReference>
<accession>A0A367CEF6</accession>
<dbReference type="InterPro" id="IPR036866">
    <property type="entry name" value="RibonucZ/Hydroxyglut_hydro"/>
</dbReference>
<evidence type="ECO:0000256" key="2">
    <source>
        <dbReference type="ARBA" id="ARBA00022475"/>
    </source>
</evidence>
<dbReference type="Pfam" id="PF03772">
    <property type="entry name" value="Competence"/>
    <property type="match status" value="1"/>
</dbReference>
<dbReference type="InterPro" id="IPR052159">
    <property type="entry name" value="Competence_DNA_uptake"/>
</dbReference>
<feature type="domain" description="ComEC/Rec2-related protein" evidence="8">
    <location>
        <begin position="213"/>
        <end position="457"/>
    </location>
</feature>
<reference evidence="9 10" key="1">
    <citation type="submission" date="2015-06" db="EMBL/GenBank/DDBJ databases">
        <title>The Genome Sequence of Enterococcus durans 4EA1.</title>
        <authorList>
            <consortium name="The Broad Institute Genomics Platform"/>
            <consortium name="The Broad Institute Genome Sequencing Center for Infectious Disease"/>
            <person name="Earl A.M."/>
            <person name="Van Tyne D."/>
            <person name="Lebreton F."/>
            <person name="Saavedra J.T."/>
            <person name="Gilmore M.S."/>
            <person name="Manson Mcguire A."/>
            <person name="Clock S."/>
            <person name="Crupain M."/>
            <person name="Rangan U."/>
            <person name="Young S."/>
            <person name="Abouelleil A."/>
            <person name="Cao P."/>
            <person name="Chapman S.B."/>
            <person name="Griggs A."/>
            <person name="Priest M."/>
            <person name="Shea T."/>
            <person name="Wortman J."/>
            <person name="Nusbaum C."/>
            <person name="Birren B."/>
        </authorList>
    </citation>
    <scope>NUCLEOTIDE SEQUENCE [LARGE SCALE GENOMIC DNA]</scope>
    <source>
        <strain evidence="9 10">4EA1</strain>
    </source>
</reference>
<feature type="domain" description="Metallo-beta-lactamase" evidence="7">
    <location>
        <begin position="496"/>
        <end position="705"/>
    </location>
</feature>
<keyword evidence="5 6" id="KW-0472">Membrane</keyword>
<dbReference type="Pfam" id="PF00753">
    <property type="entry name" value="Lactamase_B"/>
    <property type="match status" value="1"/>
</dbReference>
<dbReference type="RefSeq" id="WP_113845486.1">
    <property type="nucleotide sequence ID" value="NZ_LEPB01000004.1"/>
</dbReference>
<feature type="transmembrane region" description="Helical" evidence="6">
    <location>
        <begin position="438"/>
        <end position="456"/>
    </location>
</feature>
<dbReference type="NCBIfam" id="TIGR00360">
    <property type="entry name" value="ComEC_N-term"/>
    <property type="match status" value="1"/>
</dbReference>
<evidence type="ECO:0000256" key="5">
    <source>
        <dbReference type="ARBA" id="ARBA00023136"/>
    </source>
</evidence>
<name>A0A367CEF6_9ENTE</name>
<feature type="transmembrane region" description="Helical" evidence="6">
    <location>
        <begin position="12"/>
        <end position="29"/>
    </location>
</feature>
<evidence type="ECO:0000313" key="9">
    <source>
        <dbReference type="EMBL" id="RCA10430.1"/>
    </source>
</evidence>
<dbReference type="PANTHER" id="PTHR30619">
    <property type="entry name" value="DNA INTERNALIZATION/COMPETENCE PROTEIN COMEC/REC2"/>
    <property type="match status" value="1"/>
</dbReference>
<evidence type="ECO:0000259" key="7">
    <source>
        <dbReference type="Pfam" id="PF00753"/>
    </source>
</evidence>
<sequence length="756" mass="86899">MFNEYCDRLQNRLIFPAISSIFICLLYYVDQGYYRMIFAGFFCFFLMKEGKWVASICMLCSILVLVSCWIRETEAIDLRKKIEIVGVISDSIKINGDKVTFFGKTAKQQKIQLDYQLDTQQERDSFIQMTKQTLQLKVTGEYQALQRKSNEFAFDQTVYFKSHRISGRFKVAAIQNVRQKTTWKDFLTRKRREFTRGIEERFQPKTSVYMNALLFGYKDHRFIESEPLFRETGLLHLFSLSGMHIQYFLGCMYYLFRRVGVRLSVSFLPLAVLTMGYAILAGGSISVLRASSLFLIKLVLKLLNIQLSSLDCFSLTLWIILLIEPLALFQVGGQLSVLISFFFVQLSSSTQKYQGIRRLLLFTLAVFPLTAWHFYEWPILGSVFTVLFSPLFISFFLPSFVLLFLFGHSFPNECLDWLETGIQLFEHLLGPLNFSNVITGRPPLLFVFFAIVYILWLNEKKSEKLFPLFAKALIVPTFLLGMRYFRLESSISFIDVGQGDGMVLTAPHHQETIVIDTGGMFTFEKEDWQKRTVRPSAEYNLVPFLKGKGISRIDKLVLTHDDIDHIGELGTLVKHFKISKMYIGWGAGRTEPLKTHLSDLEKAGTMIAEVKQGDYIEGYFNLFVVSPDKKGDGMNEDSIALSMLHKTHSFLFLGDLDKQSEERIGDRYPELRADVVKLGHHGSQTSSSSNFIEQLNPTYGIISCGQNNRYGHPHAEVLQEMDRLQITILRTDTQGSISFTWHPFWAPKGRIGTMLD</sequence>
<comment type="caution">
    <text evidence="9">The sequence shown here is derived from an EMBL/GenBank/DDBJ whole genome shotgun (WGS) entry which is preliminary data.</text>
</comment>
<dbReference type="STRING" id="53345.LIU_07180"/>
<dbReference type="InterPro" id="IPR004477">
    <property type="entry name" value="ComEC_N"/>
</dbReference>
<evidence type="ECO:0000256" key="6">
    <source>
        <dbReference type="SAM" id="Phobius"/>
    </source>
</evidence>
<dbReference type="Gene3D" id="3.60.15.10">
    <property type="entry name" value="Ribonuclease Z/Hydroxyacylglutathione hydrolase-like"/>
    <property type="match status" value="1"/>
</dbReference>
<dbReference type="SUPFAM" id="SSF56281">
    <property type="entry name" value="Metallo-hydrolase/oxidoreductase"/>
    <property type="match status" value="1"/>
</dbReference>
<gene>
    <name evidence="9" type="ORF">EA71_01181</name>
</gene>
<evidence type="ECO:0000256" key="3">
    <source>
        <dbReference type="ARBA" id="ARBA00022692"/>
    </source>
</evidence>
<dbReference type="InterPro" id="IPR004797">
    <property type="entry name" value="Competence_ComEC/Rec2"/>
</dbReference>
<dbReference type="InterPro" id="IPR035681">
    <property type="entry name" value="ComA-like_MBL"/>
</dbReference>
<comment type="subcellular location">
    <subcellularLocation>
        <location evidence="1">Cell membrane</location>
        <topology evidence="1">Multi-pass membrane protein</topology>
    </subcellularLocation>
</comment>
<keyword evidence="3 6" id="KW-0812">Transmembrane</keyword>
<feature type="transmembrane region" description="Helical" evidence="6">
    <location>
        <begin position="359"/>
        <end position="375"/>
    </location>
</feature>
<feature type="transmembrane region" description="Helical" evidence="6">
    <location>
        <begin position="387"/>
        <end position="406"/>
    </location>
</feature>
<keyword evidence="2" id="KW-1003">Cell membrane</keyword>
<organism evidence="9 10">
    <name type="scientific">Enterococcus durans</name>
    <dbReference type="NCBI Taxonomy" id="53345"/>
    <lineage>
        <taxon>Bacteria</taxon>
        <taxon>Bacillati</taxon>
        <taxon>Bacillota</taxon>
        <taxon>Bacilli</taxon>
        <taxon>Lactobacillales</taxon>
        <taxon>Enterococcaceae</taxon>
        <taxon>Enterococcus</taxon>
    </lineage>
</organism>
<feature type="transmembrane region" description="Helical" evidence="6">
    <location>
        <begin position="302"/>
        <end position="321"/>
    </location>
</feature>
<dbReference type="GO" id="GO:0005886">
    <property type="term" value="C:plasma membrane"/>
    <property type="evidence" value="ECO:0007669"/>
    <property type="project" value="UniProtKB-SubCell"/>
</dbReference>